<evidence type="ECO:0000259" key="5">
    <source>
        <dbReference type="Pfam" id="PF13359"/>
    </source>
</evidence>
<dbReference type="GO" id="GO:0003690">
    <property type="term" value="F:double-stranded DNA binding"/>
    <property type="evidence" value="ECO:0007669"/>
    <property type="project" value="TreeGrafter"/>
</dbReference>
<dbReference type="Gene3D" id="3.30.420.10">
    <property type="entry name" value="Ribonuclease H-like superfamily/Ribonuclease H"/>
    <property type="match status" value="1"/>
</dbReference>
<reference evidence="8" key="1">
    <citation type="submission" date="2023-07" db="EMBL/GenBank/DDBJ databases">
        <authorList>
            <consortium name="CYATHOMIX"/>
        </authorList>
    </citation>
    <scope>NUCLEOTIDE SEQUENCE</scope>
    <source>
        <strain evidence="8">N/A</strain>
    </source>
</reference>
<dbReference type="GO" id="GO:0006303">
    <property type="term" value="P:double-strand break repair via nonhomologous end joining"/>
    <property type="evidence" value="ECO:0007669"/>
    <property type="project" value="TreeGrafter"/>
</dbReference>
<dbReference type="GO" id="GO:0046872">
    <property type="term" value="F:metal ion binding"/>
    <property type="evidence" value="ECO:0007669"/>
    <property type="project" value="UniProtKB-KW"/>
</dbReference>
<feature type="chain" id="PRO_5041286697" description="Transposase" evidence="4">
    <location>
        <begin position="23"/>
        <end position="2049"/>
    </location>
</feature>
<dbReference type="PANTHER" id="PTHR46060:SF2">
    <property type="entry name" value="HISTONE-LYSINE N-METHYLTRANSFERASE SETMAR"/>
    <property type="match status" value="1"/>
</dbReference>
<dbReference type="InterPro" id="IPR001888">
    <property type="entry name" value="Transposase_1"/>
</dbReference>
<dbReference type="GO" id="GO:0005634">
    <property type="term" value="C:nucleus"/>
    <property type="evidence" value="ECO:0007669"/>
    <property type="project" value="TreeGrafter"/>
</dbReference>
<dbReference type="GO" id="GO:0046975">
    <property type="term" value="F:histone H3K36 methyltransferase activity"/>
    <property type="evidence" value="ECO:0007669"/>
    <property type="project" value="TreeGrafter"/>
</dbReference>
<evidence type="ECO:0000256" key="1">
    <source>
        <dbReference type="ARBA" id="ARBA00001968"/>
    </source>
</evidence>
<dbReference type="GO" id="GO:0044774">
    <property type="term" value="P:mitotic DNA integrity checkpoint signaling"/>
    <property type="evidence" value="ECO:0007669"/>
    <property type="project" value="TreeGrafter"/>
</dbReference>
<feature type="region of interest" description="Disordered" evidence="3">
    <location>
        <begin position="242"/>
        <end position="262"/>
    </location>
</feature>
<dbReference type="Pfam" id="PF13359">
    <property type="entry name" value="DDE_Tnp_4"/>
    <property type="match status" value="1"/>
</dbReference>
<feature type="non-terminal residue" evidence="8">
    <location>
        <position position="2049"/>
    </location>
</feature>
<comment type="cofactor">
    <cofactor evidence="1">
        <name>a divalent metal cation</name>
        <dbReference type="ChEBI" id="CHEBI:60240"/>
    </cofactor>
</comment>
<evidence type="ECO:0008006" key="10">
    <source>
        <dbReference type="Google" id="ProtNLM"/>
    </source>
</evidence>
<feature type="compositionally biased region" description="Polar residues" evidence="3">
    <location>
        <begin position="1720"/>
        <end position="1731"/>
    </location>
</feature>
<evidence type="ECO:0000313" key="8">
    <source>
        <dbReference type="EMBL" id="CAJ0595684.1"/>
    </source>
</evidence>
<dbReference type="InterPro" id="IPR036397">
    <property type="entry name" value="RNaseH_sf"/>
</dbReference>
<dbReference type="Pfam" id="PF25375">
    <property type="entry name" value="Lin-15B"/>
    <property type="match status" value="1"/>
</dbReference>
<dbReference type="Proteomes" id="UP001176961">
    <property type="component" value="Unassembled WGS sequence"/>
</dbReference>
<organism evidence="8 9">
    <name type="scientific">Cylicocyclus nassatus</name>
    <name type="common">Nematode worm</name>
    <dbReference type="NCBI Taxonomy" id="53992"/>
    <lineage>
        <taxon>Eukaryota</taxon>
        <taxon>Metazoa</taxon>
        <taxon>Ecdysozoa</taxon>
        <taxon>Nematoda</taxon>
        <taxon>Chromadorea</taxon>
        <taxon>Rhabditida</taxon>
        <taxon>Rhabditina</taxon>
        <taxon>Rhabditomorpha</taxon>
        <taxon>Strongyloidea</taxon>
        <taxon>Strongylidae</taxon>
        <taxon>Cylicocyclus</taxon>
    </lineage>
</organism>
<dbReference type="InterPro" id="IPR041426">
    <property type="entry name" value="Mos1_HTH"/>
</dbReference>
<dbReference type="GO" id="GO:0044547">
    <property type="term" value="F:DNA topoisomerase binding"/>
    <property type="evidence" value="ECO:0007669"/>
    <property type="project" value="TreeGrafter"/>
</dbReference>
<evidence type="ECO:0000313" key="9">
    <source>
        <dbReference type="Proteomes" id="UP001176961"/>
    </source>
</evidence>
<feature type="domain" description="Mos1 transposase HTH" evidence="6">
    <location>
        <begin position="1077"/>
        <end position="1121"/>
    </location>
</feature>
<sequence length="2049" mass="231227">VILFALTSSIVIFVLPSPSIRSFTFVYIIKSNVDMELRKSLEEPSTPPEPYSEELPSTSGEFHASEVDFFVPVLEAEDDVEDLVSSFGGDVTPDTMPRMKCVVCSALKPYSELRAMWKDVQKNMILLACLLLEKSIAFRTAVRLHYMRSSLQKFYCNVHFVDAARFIEKQLKKRTACFFKDSQSLLPIPAELLNLLMKQALRIDKNITLHPRVINMFYRECVGKFHDGNDWIIKECEPKQPLAQTSDPKKRTRRSRKRFLEGKDDEVPMPAKTVTTEETEGSKAPRCGICWETQEDKLCEDFLRPPQRLILLTCLVLYNTTYFEVAKSMLREAEERTLVCKSHFIMAMFYMYQYVKKKWNHTSTTFSGLGDDDKLDLFNHINTCALRLQEKAEISKCEVFNLNMAILDKFYNCNERKYNLAARLKACKEDKNGAIMDIVRSAIRDASQVKKSGVLKTSVSLRRKRELARDDLDRKTKLRRPNVFKSIAVKQLWSIKRIYLKDFVNTRVVCELCGSERFKVDARKVSTKTGRINVLLACLLKQALVDEKTAKSILQDGGRNKERYLCHEHFIHAGAYLGAAVCELIGYFPTLGLCCLPIGTLLDIVDTLQEQLNSIVDAATETDIIVTQDVILFFGDFLSKYVENSEWEIAEFPPFNMEQIEAAEETQLSNGEDNLFSNDVNRDGVAVKEENEKQASIAVKQETSDDVYSTGANVSSQSGLFIQEAKLEPDNDAAVEDNADMELGGAGSPPQSATNVEQETYTEYKADSSSQFDQNVKLEKISEINEASSSVPDLDLEQKTSIDSNETNPSLLSHYVQMTYWTTCSLCAAHRHKSEFLGISLEGRSGIILLSCMVINGTCDLTQAKKLIKHKRTSLRDVNHYEMCKWHFSVAGTSVFNDYKQLRLEDLSEWLYDVPVEELIRRQKLIQTTAEQILTRCIRIGHANIRQFSAQLKEIVSGQTHQEKQEEFSTNQQIGVSETDVRDVIDICDETSPVKPEEDTVQGSIQPNNHEERAAFSAVDEEYIGESASHQEVSAVALMEQPPIPDVDGSLGTSGATSKNGAVEASSGQLNDMTTELQSIALFHFQRGFSVPTATAEIVTTFGDRVVNEARMEWWYKKFREKSAQSVAGGATPISQKDKKLIKALLRSDPVKPVSELAEEFGASVDTVISCLQMGGIPKNFKKTILSERQQRERLETCSALIMRQSREHDFMERIVTYGEIWLGGVDGSYPVVYNNENAMLGVWWTTCGVVHYFLLPAGYKMTANLYISHLNAMHKKLLGYQRYRTLINERGGLLMLLDSRLPYMSLGAFQALHQNGYEVLPLPEICYDLLPTEYHFAKRIRDYVAKQSCYGDSQLAKCINSYFQLETVHFYVSDAPHGPQCLCSPCGQRINYINRLHFHGFPLYSRPTKTAMIAVSGNHLRELPRSFSHVVVGVNNVWECKKLFKFLRLEGYNDVALFHDYPEVKGKKADISSWGLYPAPGTAALFDSTIERIFSKRRKFPSDPTKKPVCTDFTCALCGRERPMSEARRTAKEQDQSIIFLASLYMADRIDVDQAIELYSTTRCGSHYICQEHYVKAAAFIGQKIKKMHGKFPAHGLHNVSIEILEAFMQELLVFAEHIDKGVVLESHEVIKFFNDCLARYEYADGWDAEEMYTQPKRRRNCVPNNVETFETKEALPTTKILLERGPSSPLFETKDESLSVKEGISAALLLQRAESKPGPSTASESTSTFADEELAESENDVKPGKDNCELMSTRSRVVLLNKDIMDALTNEQFRERFRLSRRTFKILCEALWARSATKSSVAVKIAAALDLLAGASHVYGAVTSVGTAPSETFDEVLDALFGWSGSAINWPADDERNRIETKFFEMTGLFGIVGCLGGTTIMTQTRNGSKALNVGVVVDNEGKFRWVVSRSEMDDELVFKRSLLCEQLKNGTKRGCLIGSDAYKSEPFLLTPRGERDCDKDDAMAVTLRKAHQIVDEAISNWKLQFPILTTEIKHPKVARIILGSAAIYNLTRAEGEPPFQPLKQQPSDQPYLSSLAEQLDLLSSNR</sequence>
<dbReference type="GO" id="GO:0035861">
    <property type="term" value="C:site of double-strand break"/>
    <property type="evidence" value="ECO:0007669"/>
    <property type="project" value="TreeGrafter"/>
</dbReference>
<feature type="signal peptide" evidence="4">
    <location>
        <begin position="1"/>
        <end position="22"/>
    </location>
</feature>
<accession>A0AA36M1I0</accession>
<name>A0AA36M1I0_CYLNA</name>
<proteinExistence type="predicted"/>
<dbReference type="GO" id="GO:0003697">
    <property type="term" value="F:single-stranded DNA binding"/>
    <property type="evidence" value="ECO:0007669"/>
    <property type="project" value="TreeGrafter"/>
</dbReference>
<gene>
    <name evidence="8" type="ORF">CYNAS_LOCUS7667</name>
</gene>
<dbReference type="Pfam" id="PF17906">
    <property type="entry name" value="HTH_48"/>
    <property type="match status" value="1"/>
</dbReference>
<protein>
    <recommendedName>
        <fullName evidence="10">Transposase</fullName>
    </recommendedName>
</protein>
<dbReference type="InterPro" id="IPR057432">
    <property type="entry name" value="Lin-15A/B-like_dom"/>
</dbReference>
<evidence type="ECO:0000256" key="4">
    <source>
        <dbReference type="SAM" id="SignalP"/>
    </source>
</evidence>
<evidence type="ECO:0000256" key="3">
    <source>
        <dbReference type="SAM" id="MobiDB-lite"/>
    </source>
</evidence>
<keyword evidence="9" id="KW-1185">Reference proteome</keyword>
<dbReference type="InterPro" id="IPR052709">
    <property type="entry name" value="Transposase-MT_Hybrid"/>
</dbReference>
<evidence type="ECO:0000256" key="2">
    <source>
        <dbReference type="ARBA" id="ARBA00022723"/>
    </source>
</evidence>
<dbReference type="GO" id="GO:0031297">
    <property type="term" value="P:replication fork processing"/>
    <property type="evidence" value="ECO:0007669"/>
    <property type="project" value="TreeGrafter"/>
</dbReference>
<keyword evidence="2" id="KW-0479">Metal-binding</keyword>
<dbReference type="Gene3D" id="1.10.10.1450">
    <property type="match status" value="1"/>
</dbReference>
<dbReference type="GO" id="GO:0042800">
    <property type="term" value="F:histone H3K4 methyltransferase activity"/>
    <property type="evidence" value="ECO:0007669"/>
    <property type="project" value="TreeGrafter"/>
</dbReference>
<dbReference type="GO" id="GO:0000729">
    <property type="term" value="P:DNA double-strand break processing"/>
    <property type="evidence" value="ECO:0007669"/>
    <property type="project" value="TreeGrafter"/>
</dbReference>
<keyword evidence="4" id="KW-0732">Signal</keyword>
<feature type="domain" description="Lin-15A/B-like" evidence="7">
    <location>
        <begin position="99"/>
        <end position="208"/>
    </location>
</feature>
<dbReference type="GO" id="GO:0000014">
    <property type="term" value="F:single-stranded DNA endodeoxyribonuclease activity"/>
    <property type="evidence" value="ECO:0007669"/>
    <property type="project" value="TreeGrafter"/>
</dbReference>
<dbReference type="GO" id="GO:0015074">
    <property type="term" value="P:DNA integration"/>
    <property type="evidence" value="ECO:0007669"/>
    <property type="project" value="TreeGrafter"/>
</dbReference>
<dbReference type="Pfam" id="PF01359">
    <property type="entry name" value="Transposase_1"/>
    <property type="match status" value="1"/>
</dbReference>
<comment type="caution">
    <text evidence="8">The sequence shown here is derived from an EMBL/GenBank/DDBJ whole genome shotgun (WGS) entry which is preliminary data.</text>
</comment>
<dbReference type="PANTHER" id="PTHR46060">
    <property type="entry name" value="MARINER MOS1 TRANSPOSASE-LIKE PROTEIN"/>
    <property type="match status" value="1"/>
</dbReference>
<dbReference type="InterPro" id="IPR027806">
    <property type="entry name" value="HARBI1_dom"/>
</dbReference>
<dbReference type="EMBL" id="CATQJL010000112">
    <property type="protein sequence ID" value="CAJ0595684.1"/>
    <property type="molecule type" value="Genomic_DNA"/>
</dbReference>
<dbReference type="GO" id="GO:0000793">
    <property type="term" value="C:condensed chromosome"/>
    <property type="evidence" value="ECO:0007669"/>
    <property type="project" value="TreeGrafter"/>
</dbReference>
<evidence type="ECO:0000259" key="6">
    <source>
        <dbReference type="Pfam" id="PF17906"/>
    </source>
</evidence>
<evidence type="ECO:0000259" key="7">
    <source>
        <dbReference type="Pfam" id="PF25375"/>
    </source>
</evidence>
<feature type="domain" description="DDE Tnp4" evidence="5">
    <location>
        <begin position="1888"/>
        <end position="2012"/>
    </location>
</feature>
<feature type="region of interest" description="Disordered" evidence="3">
    <location>
        <begin position="1715"/>
        <end position="1749"/>
    </location>
</feature>